<keyword evidence="16" id="KW-1015">Disulfide bond</keyword>
<evidence type="ECO:0000256" key="10">
    <source>
        <dbReference type="ARBA" id="ARBA00022927"/>
    </source>
</evidence>
<evidence type="ECO:0000256" key="16">
    <source>
        <dbReference type="ARBA" id="ARBA00023157"/>
    </source>
</evidence>
<dbReference type="PANTHER" id="PTHR15071">
    <property type="entry name" value="MANNOSE-6-PHOSPHATE RECEPTOR FAMILY MEMBER"/>
    <property type="match status" value="1"/>
</dbReference>
<evidence type="ECO:0000256" key="7">
    <source>
        <dbReference type="ARBA" id="ARBA00022448"/>
    </source>
</evidence>
<reference evidence="21" key="1">
    <citation type="submission" date="2018-03" db="EMBL/GenBank/DDBJ databases">
        <authorList>
            <person name="Guldener U."/>
        </authorList>
    </citation>
    <scope>NUCLEOTIDE SEQUENCE</scope>
</reference>
<dbReference type="EMBL" id="ONZQ02000009">
    <property type="protein sequence ID" value="SPO03976.1"/>
    <property type="molecule type" value="Genomic_DNA"/>
</dbReference>
<evidence type="ECO:0000256" key="2">
    <source>
        <dbReference type="ARBA" id="ARBA00004358"/>
    </source>
</evidence>
<dbReference type="GO" id="GO:0006914">
    <property type="term" value="P:autophagy"/>
    <property type="evidence" value="ECO:0007669"/>
    <property type="project" value="UniProtKB-KW"/>
</dbReference>
<dbReference type="GO" id="GO:0015031">
    <property type="term" value="P:protein transport"/>
    <property type="evidence" value="ECO:0007669"/>
    <property type="project" value="UniProtKB-KW"/>
</dbReference>
<keyword evidence="11 18" id="KW-1133">Transmembrane helix</keyword>
<keyword evidence="14" id="KW-0496">Mitochondrion</keyword>
<protein>
    <recommendedName>
        <fullName evidence="6">Autophagy-related protein 27</fullName>
    </recommendedName>
</protein>
<gene>
    <name evidence="21" type="ORF">DNG_06659</name>
</gene>
<keyword evidence="7" id="KW-0813">Transport</keyword>
<dbReference type="Pfam" id="PF09451">
    <property type="entry name" value="ATG27"/>
    <property type="match status" value="1"/>
</dbReference>
<evidence type="ECO:0000256" key="9">
    <source>
        <dbReference type="ARBA" id="ARBA00022729"/>
    </source>
</evidence>
<evidence type="ECO:0000256" key="17">
    <source>
        <dbReference type="ARBA" id="ARBA00023329"/>
    </source>
</evidence>
<dbReference type="InterPro" id="IPR018939">
    <property type="entry name" value="Autophagy-rel_prot_27"/>
</dbReference>
<feature type="chain" id="PRO_5041987835" description="Autophagy-related protein 27" evidence="19">
    <location>
        <begin position="16"/>
        <end position="340"/>
    </location>
</feature>
<dbReference type="InterPro" id="IPR044865">
    <property type="entry name" value="MRH_dom"/>
</dbReference>
<evidence type="ECO:0000256" key="3">
    <source>
        <dbReference type="ARBA" id="ARBA00004472"/>
    </source>
</evidence>
<evidence type="ECO:0000256" key="1">
    <source>
        <dbReference type="ARBA" id="ARBA00004304"/>
    </source>
</evidence>
<dbReference type="AlphaFoldDB" id="A0AAE8SWN7"/>
<feature type="transmembrane region" description="Helical" evidence="18">
    <location>
        <begin position="267"/>
        <end position="287"/>
    </location>
</feature>
<dbReference type="GO" id="GO:0030659">
    <property type="term" value="C:cytoplasmic vesicle membrane"/>
    <property type="evidence" value="ECO:0007669"/>
    <property type="project" value="UniProtKB-SubCell"/>
</dbReference>
<evidence type="ECO:0000256" key="19">
    <source>
        <dbReference type="SAM" id="SignalP"/>
    </source>
</evidence>
<evidence type="ECO:0000256" key="11">
    <source>
        <dbReference type="ARBA" id="ARBA00022989"/>
    </source>
</evidence>
<evidence type="ECO:0000256" key="18">
    <source>
        <dbReference type="SAM" id="Phobius"/>
    </source>
</evidence>
<evidence type="ECO:0000256" key="6">
    <source>
        <dbReference type="ARBA" id="ARBA00013776"/>
    </source>
</evidence>
<dbReference type="InterPro" id="IPR009011">
    <property type="entry name" value="Man6P_isomerase_rcpt-bd_dom_sf"/>
</dbReference>
<dbReference type="GO" id="GO:0031966">
    <property type="term" value="C:mitochondrial membrane"/>
    <property type="evidence" value="ECO:0007669"/>
    <property type="project" value="UniProtKB-SubCell"/>
</dbReference>
<proteinExistence type="inferred from homology"/>
<dbReference type="Gene3D" id="2.70.130.10">
    <property type="entry name" value="Mannose-6-phosphate receptor binding domain"/>
    <property type="match status" value="1"/>
</dbReference>
<evidence type="ECO:0000313" key="21">
    <source>
        <dbReference type="EMBL" id="SPO03976.1"/>
    </source>
</evidence>
<keyword evidence="15 18" id="KW-0472">Membrane</keyword>
<keyword evidence="10" id="KW-0653">Protein transport</keyword>
<evidence type="ECO:0000256" key="13">
    <source>
        <dbReference type="ARBA" id="ARBA00023034"/>
    </source>
</evidence>
<feature type="signal peptide" evidence="19">
    <location>
        <begin position="1"/>
        <end position="15"/>
    </location>
</feature>
<evidence type="ECO:0000256" key="12">
    <source>
        <dbReference type="ARBA" id="ARBA00023006"/>
    </source>
</evidence>
<organism evidence="21 22">
    <name type="scientific">Cephalotrichum gorgonifer</name>
    <dbReference type="NCBI Taxonomy" id="2041049"/>
    <lineage>
        <taxon>Eukaryota</taxon>
        <taxon>Fungi</taxon>
        <taxon>Dikarya</taxon>
        <taxon>Ascomycota</taxon>
        <taxon>Pezizomycotina</taxon>
        <taxon>Sordariomycetes</taxon>
        <taxon>Hypocreomycetidae</taxon>
        <taxon>Microascales</taxon>
        <taxon>Microascaceae</taxon>
        <taxon>Cephalotrichum</taxon>
    </lineage>
</organism>
<comment type="caution">
    <text evidence="21">The sequence shown here is derived from an EMBL/GenBank/DDBJ whole genome shotgun (WGS) entry which is preliminary data.</text>
</comment>
<evidence type="ECO:0000256" key="4">
    <source>
        <dbReference type="ARBA" id="ARBA00004614"/>
    </source>
</evidence>
<dbReference type="SUPFAM" id="SSF50911">
    <property type="entry name" value="Mannose 6-phosphate receptor domain"/>
    <property type="match status" value="1"/>
</dbReference>
<comment type="subcellular location">
    <subcellularLocation>
        <location evidence="2">Cytoplasmic vesicle membrane</location>
        <topology evidence="2">Single-pass type I membrane protein</topology>
    </subcellularLocation>
    <subcellularLocation>
        <location evidence="4">Golgi apparatus membrane</location>
        <topology evidence="4">Single-pass type I membrane protein</topology>
    </subcellularLocation>
    <subcellularLocation>
        <location evidence="1">Mitochondrion membrane</location>
        <topology evidence="1">Single-pass membrane protein</topology>
    </subcellularLocation>
    <subcellularLocation>
        <location evidence="3">Preautophagosomal structure membrane</location>
        <topology evidence="3">Single-pass type I membrane protein</topology>
    </subcellularLocation>
</comment>
<dbReference type="GO" id="GO:0034045">
    <property type="term" value="C:phagophore assembly site membrane"/>
    <property type="evidence" value="ECO:0007669"/>
    <property type="project" value="UniProtKB-SubCell"/>
</dbReference>
<dbReference type="PANTHER" id="PTHR15071:SF13">
    <property type="entry name" value="AUTOPHAGY-RELATED PROTEIN 27"/>
    <property type="match status" value="1"/>
</dbReference>
<name>A0AAE8SWN7_9PEZI</name>
<feature type="domain" description="MRH" evidence="20">
    <location>
        <begin position="18"/>
        <end position="257"/>
    </location>
</feature>
<comment type="similarity">
    <text evidence="5">Belongs to the ATG27 family.</text>
</comment>
<dbReference type="PROSITE" id="PS51914">
    <property type="entry name" value="MRH"/>
    <property type="match status" value="1"/>
</dbReference>
<keyword evidence="13" id="KW-0333">Golgi apparatus</keyword>
<evidence type="ECO:0000256" key="5">
    <source>
        <dbReference type="ARBA" id="ARBA00005363"/>
    </source>
</evidence>
<keyword evidence="9 19" id="KW-0732">Signal</keyword>
<evidence type="ECO:0000256" key="14">
    <source>
        <dbReference type="ARBA" id="ARBA00023128"/>
    </source>
</evidence>
<evidence type="ECO:0000256" key="15">
    <source>
        <dbReference type="ARBA" id="ARBA00023136"/>
    </source>
</evidence>
<keyword evidence="17" id="KW-0968">Cytoplasmic vesicle</keyword>
<keyword evidence="8 18" id="KW-0812">Transmembrane</keyword>
<evidence type="ECO:0000313" key="22">
    <source>
        <dbReference type="Proteomes" id="UP001187682"/>
    </source>
</evidence>
<keyword evidence="22" id="KW-1185">Reference proteome</keyword>
<evidence type="ECO:0000256" key="8">
    <source>
        <dbReference type="ARBA" id="ARBA00022692"/>
    </source>
</evidence>
<sequence length="340" mass="37291">MQLLSLLAMVAPASAVMLNCEHIRVDKQSFNLQKLGGPHSVVTTLLEPPSHSNTSYTVDICQPLKRKGDVPKEEQCPNGTRVCAIQRTYNGDEDNGVLHKVIPIAGDLLDHGGYDLEYEAQRLKTSSSNADAQREGLRLIIKGGAYPLDGPSKKKTKERAIVEFVCDPELEGTEGEWTPADEYDAGAETARRAAGNLAAAAGLLGARGGDGLSGLREGEEQLVKDGAALKFISFGVEPESEFETLRLEWRTKYACESSYDEERAGRWGFFTWLFIIVFMLTAAYLIFGSWLNYTRFGARGWDLVPHGDTIRDVPYLMKDLVRSAMNTMQGSGSRGGYSAV</sequence>
<accession>A0AAE8SWN7</accession>
<keyword evidence="12" id="KW-0072">Autophagy</keyword>
<dbReference type="Proteomes" id="UP001187682">
    <property type="component" value="Unassembled WGS sequence"/>
</dbReference>
<evidence type="ECO:0000259" key="20">
    <source>
        <dbReference type="PROSITE" id="PS51914"/>
    </source>
</evidence>
<dbReference type="GO" id="GO:0000139">
    <property type="term" value="C:Golgi membrane"/>
    <property type="evidence" value="ECO:0007669"/>
    <property type="project" value="UniProtKB-SubCell"/>
</dbReference>